<evidence type="ECO:0000313" key="4">
    <source>
        <dbReference type="Proteomes" id="UP000182110"/>
    </source>
</evidence>
<accession>A0AAN2PG61</accession>
<dbReference type="Proteomes" id="UP000182110">
    <property type="component" value="Unassembled WGS sequence"/>
</dbReference>
<feature type="transmembrane region" description="Helical" evidence="1">
    <location>
        <begin position="162"/>
        <end position="183"/>
    </location>
</feature>
<keyword evidence="4" id="KW-1185">Reference proteome</keyword>
<gene>
    <name evidence="3" type="ORF">BN1180_02110</name>
</gene>
<dbReference type="RefSeq" id="WP_072272752.1">
    <property type="nucleotide sequence ID" value="NZ_CCXW01000001.1"/>
</dbReference>
<proteinExistence type="predicted"/>
<feature type="transmembrane region" description="Helical" evidence="1">
    <location>
        <begin position="33"/>
        <end position="54"/>
    </location>
</feature>
<keyword evidence="1" id="KW-0472">Membrane</keyword>
<evidence type="ECO:0000259" key="2">
    <source>
        <dbReference type="Pfam" id="PF04892"/>
    </source>
</evidence>
<dbReference type="InterPro" id="IPR006976">
    <property type="entry name" value="VanZ-like"/>
</dbReference>
<dbReference type="PANTHER" id="PTHR36834">
    <property type="entry name" value="MEMBRANE PROTEIN-RELATED"/>
    <property type="match status" value="1"/>
</dbReference>
<comment type="caution">
    <text evidence="3">The sequence shown here is derived from an EMBL/GenBank/DDBJ whole genome shotgun (WGS) entry which is preliminary data.</text>
</comment>
<protein>
    <submittedName>
        <fullName evidence="3">VanZ family protein</fullName>
    </submittedName>
</protein>
<dbReference type="Pfam" id="PF04892">
    <property type="entry name" value="VanZ"/>
    <property type="match status" value="1"/>
</dbReference>
<feature type="domain" description="VanZ-like" evidence="2">
    <location>
        <begin position="39"/>
        <end position="179"/>
    </location>
</feature>
<dbReference type="EMBL" id="CCXW01000001">
    <property type="protein sequence ID" value="CEG31953.1"/>
    <property type="molecule type" value="Genomic_DNA"/>
</dbReference>
<evidence type="ECO:0000313" key="3">
    <source>
        <dbReference type="EMBL" id="CEG31953.1"/>
    </source>
</evidence>
<name>A0AAN2PG61_9BACI</name>
<reference evidence="3 4" key="1">
    <citation type="journal article" date="2014" name="Genome Announc.">
        <title>Genome Sequence of Bacillus simplex Strain P558, Isolated from a Human Fecal Sample.</title>
        <authorList>
            <person name="Croce O."/>
            <person name="Hugon P."/>
            <person name="Lagier J.C."/>
            <person name="Bibi F."/>
            <person name="Robert C."/>
            <person name="Azhar E.I."/>
            <person name="Raoult D."/>
            <person name="Fournier P.E."/>
        </authorList>
    </citation>
    <scope>NUCLEOTIDE SEQUENCE [LARGE SCALE GENOMIC DNA]</scope>
    <source>
        <strain evidence="3 4">P558</strain>
    </source>
</reference>
<organism evidence="3 4">
    <name type="scientific">Peribacillus simplex</name>
    <dbReference type="NCBI Taxonomy" id="1478"/>
    <lineage>
        <taxon>Bacteria</taxon>
        <taxon>Bacillati</taxon>
        <taxon>Bacillota</taxon>
        <taxon>Bacilli</taxon>
        <taxon>Bacillales</taxon>
        <taxon>Bacillaceae</taxon>
        <taxon>Peribacillus</taxon>
    </lineage>
</organism>
<feature type="transmembrane region" description="Helical" evidence="1">
    <location>
        <begin position="128"/>
        <end position="150"/>
    </location>
</feature>
<keyword evidence="1" id="KW-0812">Transmembrane</keyword>
<feature type="transmembrane region" description="Helical" evidence="1">
    <location>
        <begin position="6"/>
        <end position="24"/>
    </location>
</feature>
<dbReference type="InterPro" id="IPR053150">
    <property type="entry name" value="Teicoplanin_resist-assoc"/>
</dbReference>
<dbReference type="AlphaFoldDB" id="A0AAN2PG61"/>
<evidence type="ECO:0000256" key="1">
    <source>
        <dbReference type="SAM" id="Phobius"/>
    </source>
</evidence>
<feature type="transmembrane region" description="Helical" evidence="1">
    <location>
        <begin position="92"/>
        <end position="116"/>
    </location>
</feature>
<sequence>MILALYPSVIIVSLSIIILIFPLVKRRISILKFLYILLFIIYICSLIGITIFPFPVQKYFIETMIEDQLGLKHNFIPFKIFYDAMSYGSLSFGLTILLKQVVGNIILFLPMGFVLPMIFTNLQTIRKVIFIGFFASLSIELFQALAGLWIGYNYRAADIDDLIFNVLGTVIGFLIWKLLYQFLNKNNLIIVSK</sequence>
<dbReference type="PANTHER" id="PTHR36834:SF1">
    <property type="entry name" value="INTEGRAL MEMBRANE PROTEIN"/>
    <property type="match status" value="1"/>
</dbReference>
<keyword evidence="1" id="KW-1133">Transmembrane helix</keyword>